<feature type="compositionally biased region" description="Basic and acidic residues" evidence="10">
    <location>
        <begin position="1264"/>
        <end position="1275"/>
    </location>
</feature>
<dbReference type="InterPro" id="IPR049900">
    <property type="entry name" value="PKS_mFAS_DH"/>
</dbReference>
<comment type="cofactor">
    <cofactor evidence="1">
        <name>pantetheine 4'-phosphate</name>
        <dbReference type="ChEBI" id="CHEBI:47942"/>
    </cofactor>
</comment>
<feature type="domain" description="PKS/mFAS DH" evidence="13">
    <location>
        <begin position="930"/>
        <end position="1201"/>
    </location>
</feature>
<evidence type="ECO:0000256" key="8">
    <source>
        <dbReference type="ARBA" id="ARBA00023315"/>
    </source>
</evidence>
<dbReference type="InterPro" id="IPR018201">
    <property type="entry name" value="Ketoacyl_synth_AS"/>
</dbReference>
<dbReference type="InterPro" id="IPR014031">
    <property type="entry name" value="Ketoacyl_synth_C"/>
</dbReference>
<dbReference type="Gene3D" id="3.40.50.720">
    <property type="entry name" value="NAD(P)-binding Rossmann-like Domain"/>
    <property type="match status" value="1"/>
</dbReference>
<dbReference type="Pfam" id="PF02801">
    <property type="entry name" value="Ketoacyl-synt_C"/>
    <property type="match status" value="1"/>
</dbReference>
<dbReference type="InterPro" id="IPR014043">
    <property type="entry name" value="Acyl_transferase_dom"/>
</dbReference>
<evidence type="ECO:0000256" key="2">
    <source>
        <dbReference type="ARBA" id="ARBA00004792"/>
    </source>
</evidence>
<feature type="region of interest" description="C-terminal hotdog fold" evidence="9">
    <location>
        <begin position="1063"/>
        <end position="1201"/>
    </location>
</feature>
<dbReference type="Pfam" id="PF21089">
    <property type="entry name" value="PKS_DH_N"/>
    <property type="match status" value="1"/>
</dbReference>
<dbReference type="CDD" id="cd00833">
    <property type="entry name" value="PKS"/>
    <property type="match status" value="1"/>
</dbReference>
<dbReference type="Pfam" id="PF14765">
    <property type="entry name" value="PS-DH"/>
    <property type="match status" value="1"/>
</dbReference>
<dbReference type="PANTHER" id="PTHR43775:SF51">
    <property type="entry name" value="INACTIVE PHENOLPHTHIOCEROL SYNTHESIS POLYKETIDE SYNTHASE TYPE I PKS1-RELATED"/>
    <property type="match status" value="1"/>
</dbReference>
<dbReference type="Gene3D" id="3.40.47.10">
    <property type="match status" value="1"/>
</dbReference>
<dbReference type="InterPro" id="IPR020841">
    <property type="entry name" value="PKS_Beta-ketoAc_synthase_dom"/>
</dbReference>
<evidence type="ECO:0000313" key="14">
    <source>
        <dbReference type="EMBL" id="QTD95927.1"/>
    </source>
</evidence>
<dbReference type="InterPro" id="IPR032821">
    <property type="entry name" value="PKS_assoc"/>
</dbReference>
<evidence type="ECO:0000256" key="3">
    <source>
        <dbReference type="ARBA" id="ARBA00022450"/>
    </source>
</evidence>
<dbReference type="InterPro" id="IPR057326">
    <property type="entry name" value="KR_dom"/>
</dbReference>
<dbReference type="InterPro" id="IPR049551">
    <property type="entry name" value="PKS_DH_C"/>
</dbReference>
<dbReference type="InterPro" id="IPR020806">
    <property type="entry name" value="PKS_PP-bd"/>
</dbReference>
<evidence type="ECO:0000256" key="5">
    <source>
        <dbReference type="ARBA" id="ARBA00022679"/>
    </source>
</evidence>
<dbReference type="CDD" id="cd08956">
    <property type="entry name" value="KR_3_FAS_SDR_x"/>
    <property type="match status" value="1"/>
</dbReference>
<feature type="compositionally biased region" description="Low complexity" evidence="10">
    <location>
        <begin position="1637"/>
        <end position="1650"/>
    </location>
</feature>
<dbReference type="Proteomes" id="UP000663908">
    <property type="component" value="Chromosome"/>
</dbReference>
<evidence type="ECO:0000256" key="7">
    <source>
        <dbReference type="ARBA" id="ARBA00023268"/>
    </source>
</evidence>
<dbReference type="EC" id="2.3.1.41" evidence="14"/>
<proteinExistence type="predicted"/>
<dbReference type="Pfam" id="PF08990">
    <property type="entry name" value="Docking"/>
    <property type="match status" value="1"/>
</dbReference>
<dbReference type="PROSITE" id="PS00606">
    <property type="entry name" value="KS3_1"/>
    <property type="match status" value="1"/>
</dbReference>
<dbReference type="PROSITE" id="PS50075">
    <property type="entry name" value="CARRIER"/>
    <property type="match status" value="1"/>
</dbReference>
<dbReference type="Gene3D" id="3.40.366.10">
    <property type="entry name" value="Malonyl-Coenzyme A Acyl Carrier Protein, domain 2"/>
    <property type="match status" value="1"/>
</dbReference>
<evidence type="ECO:0000256" key="10">
    <source>
        <dbReference type="SAM" id="MobiDB-lite"/>
    </source>
</evidence>
<dbReference type="InterPro" id="IPR036736">
    <property type="entry name" value="ACP-like_sf"/>
</dbReference>
<keyword evidence="7" id="KW-0511">Multifunctional enzyme</keyword>
<evidence type="ECO:0000259" key="11">
    <source>
        <dbReference type="PROSITE" id="PS50075"/>
    </source>
</evidence>
<evidence type="ECO:0000256" key="1">
    <source>
        <dbReference type="ARBA" id="ARBA00001957"/>
    </source>
</evidence>
<dbReference type="Pfam" id="PF00109">
    <property type="entry name" value="ketoacyl-synt"/>
    <property type="match status" value="1"/>
</dbReference>
<dbReference type="SMART" id="SM00823">
    <property type="entry name" value="PKS_PP"/>
    <property type="match status" value="1"/>
</dbReference>
<dbReference type="SUPFAM" id="SSF47336">
    <property type="entry name" value="ACP-like"/>
    <property type="match status" value="1"/>
</dbReference>
<feature type="domain" description="Ketosynthase family 3 (KS3)" evidence="12">
    <location>
        <begin position="34"/>
        <end position="459"/>
    </location>
</feature>
<dbReference type="SUPFAM" id="SSF51735">
    <property type="entry name" value="NAD(P)-binding Rossmann-fold domains"/>
    <property type="match status" value="2"/>
</dbReference>
<dbReference type="Gene3D" id="3.30.70.3290">
    <property type="match status" value="1"/>
</dbReference>
<dbReference type="SUPFAM" id="SSF55048">
    <property type="entry name" value="Probable ACP-binding domain of malonyl-CoA ACP transacylase"/>
    <property type="match status" value="1"/>
</dbReference>
<dbReference type="Gene3D" id="3.10.129.110">
    <property type="entry name" value="Polyketide synthase dehydratase"/>
    <property type="match status" value="1"/>
</dbReference>
<sequence length="1830" mass="189391">MTAEDDKLRTYLKRALADLRSTGKRLRELEAARTEPIAIVAMGCRLPGGVHSPEDLWRLLERGEDAISPFPADRGWDLERLYDPDPDQAGSCYVREGGFLHDAAEFDAAFFGISPREALAMNPQQRLLLETSWEVFERAGIDPTTLQGHPIGVYAGVMYADYVPHGHAPAEVEGLRGTGDSGSVTSGRVSYTLGLEGPAVTVETACSSSLVALHLAVQALRTGECSMALAGGVAVMSTPDVFVDFSRQRGLAADARVKAFAGSADGTSLGEGAGMLLLERLSDARRSGHPVLAVVRGSAVNQDGASNGLTAPNGPSQQRVIRRALASAGLSAADVDVVEAHGTGTTLGDPIEAQALLATYGQGRPVERPLWLGSLKSNIGHAQAAAGVAGVIKMVLALRHGVLPKTLHVDEPTPKVDWSAGAVELLTENRAWPAGERPRRAGISSFGMSGTNAHVVIEEAPAEEGSEPESAVRPAPSVALPWLLSARSASALRAQAAALLARVEADPGLDPAAVAHALATTRASLPRRAVVVGEGRGEVLAGLRGVAVGERVAGVVEGVVAGGRLALLFSGQGSQRVGMGRELYGRFPVFAEAFDAVCAQADVLLGRSLREVVFEGGEGVLDRTEFAQPGLFALEVALFRLLEWLGVRADFVAGHSVGELVAAYVAGVWSLPDAVRLVVERGRLMGGLPSGGVMVAVEAGEAEVREVVGGRSGVDVAAVNGPLAVVVSGVADVVGEVVGELAGRGRRTKRLVVSHAFHSSLMEPVLEEFGRVASGLVFRSVSVPVVSNLSGEVAGGELLSAGYWVRHVRGAVRFGDGVRRLADAGVTTFLEVGPGGVLTAMAQDVLQDGAVPESGFVPLLRPGRPEPDSLLSGLARLHVRGVRVDWAALSAGPGPQPVELPTYPFQRERYWLTPGGRADVASAGLDTAGHPLVGALVRLPESGGVVATGRLALSSSGWLSGHRVAGVVVVPGTAVVELVVRAGDEVGAGAVEELVIEAALVVPEEGGLRLQVAVAGADERGRREVSVHSSRDGESWTRHARGVLGAREAEAGFELRQWPPPGAEPLVVDGFYDGGFGAGVEYGPVFRGLRAAWRRGEEVFAEVALPEGVDVEGFGVHPALFDAALHTGILAGVGDGGEGGTLLPFAWSGVAVHARGATALRVAVRPTASGGMTLRAADPAGTPVLSIDSLVLRPLPTRPADAVPGGADALFRVDWAPVAPAGHPVPLTELTDVTALVEAVRAGGSVPQALLVDLTGPTDPADPSGHHPPEAADAPRRARALTARALDALHSWAAADELAASRLVLVTRGATGDAPDPAAACVWGLGRSAQSENPGRVVLVDSDDDPASRGMLPLAVATGEEQLAIRAGNLAVPRLTRAAGAASTAVRALDPDGTVLITGGTGALGRVAARHLVTAHGVRRLVLAGRRGERADGAADFAAELRGLGAEVSVVACDVTDRNALRALLDTVPPEHPLTGVVHTAGVLDDGVLSALTPERLAAVLAPKADAAWHLHELTRDLDLAAFVLYSSVAGTMGSAGQANYAAANAFLDALARHRRAQGLPATSLAWGPWDQDSDMTGRLTAADRDRMARSGLRPLSAAEGMALFDTAVRGEDATLVAARLELARIRERAEASGVPPLLRGLVRPPRGTAAGTGTGGGDALGARLAGMPAADRTRTLLELVRAQVALVLGLPGADAVEEELAFKDAGFDSLTAVELRNRLAAVTGVRLPATLVFDFPTPVTLTRRLLAELAPEPPAAEELGEPRESELRAALATVPIGRLRELGVLGPLLTLVERPGQQTPARPVEDSRAAIAEMDVDSLIARAMDGADH</sequence>
<dbReference type="InterPro" id="IPR006162">
    <property type="entry name" value="Ppantetheine_attach_site"/>
</dbReference>
<dbReference type="SMART" id="SM00827">
    <property type="entry name" value="PKS_AT"/>
    <property type="match status" value="1"/>
</dbReference>
<evidence type="ECO:0000259" key="12">
    <source>
        <dbReference type="PROSITE" id="PS52004"/>
    </source>
</evidence>
<dbReference type="InterPro" id="IPR036291">
    <property type="entry name" value="NAD(P)-bd_dom_sf"/>
</dbReference>
<dbReference type="InterPro" id="IPR016039">
    <property type="entry name" value="Thiolase-like"/>
</dbReference>
<keyword evidence="4" id="KW-0597">Phosphoprotein</keyword>
<dbReference type="PROSITE" id="PS52004">
    <property type="entry name" value="KS3_2"/>
    <property type="match status" value="1"/>
</dbReference>
<dbReference type="PANTHER" id="PTHR43775">
    <property type="entry name" value="FATTY ACID SYNTHASE"/>
    <property type="match status" value="1"/>
</dbReference>
<feature type="domain" description="Carrier" evidence="11">
    <location>
        <begin position="1675"/>
        <end position="1750"/>
    </location>
</feature>
<evidence type="ECO:0000256" key="4">
    <source>
        <dbReference type="ARBA" id="ARBA00022553"/>
    </source>
</evidence>
<dbReference type="PROSITE" id="PS52019">
    <property type="entry name" value="PKS_MFAS_DH"/>
    <property type="match status" value="1"/>
</dbReference>
<keyword evidence="5 14" id="KW-0808">Transferase</keyword>
<feature type="active site" description="Proton donor; for dehydratase activity" evidence="9">
    <location>
        <position position="1122"/>
    </location>
</feature>
<feature type="active site" description="Proton acceptor; for dehydratase activity" evidence="9">
    <location>
        <position position="962"/>
    </location>
</feature>
<dbReference type="Pfam" id="PF08659">
    <property type="entry name" value="KR"/>
    <property type="match status" value="1"/>
</dbReference>
<evidence type="ECO:0000259" key="13">
    <source>
        <dbReference type="PROSITE" id="PS52019"/>
    </source>
</evidence>
<reference evidence="14 15" key="1">
    <citation type="submission" date="2021-03" db="EMBL/GenBank/DDBJ databases">
        <title>Complete genome sequence of Streptomyces cyanogenus S136, producer of anticancer angucycline landomycin A.</title>
        <authorList>
            <person name="Hrab P."/>
            <person name="Ruckert C."/>
            <person name="Busche T."/>
            <person name="Ostash I."/>
            <person name="Kalinowski J."/>
            <person name="Fedorenko V."/>
            <person name="Yushchuk O."/>
            <person name="Ostash B."/>
        </authorList>
    </citation>
    <scope>NUCLEOTIDE SEQUENCE [LARGE SCALE GENOMIC DNA]</scope>
    <source>
        <strain evidence="14 15">S136</strain>
    </source>
</reference>
<dbReference type="Gene3D" id="1.10.1200.10">
    <property type="entry name" value="ACP-like"/>
    <property type="match status" value="1"/>
</dbReference>
<dbReference type="InterPro" id="IPR014030">
    <property type="entry name" value="Ketoacyl_synth_N"/>
</dbReference>
<dbReference type="InterPro" id="IPR020807">
    <property type="entry name" value="PKS_DH"/>
</dbReference>
<dbReference type="InterPro" id="IPR016035">
    <property type="entry name" value="Acyl_Trfase/lysoPLipase"/>
</dbReference>
<feature type="region of interest" description="Disordered" evidence="10">
    <location>
        <begin position="1637"/>
        <end position="1656"/>
    </location>
</feature>
<dbReference type="InterPro" id="IPR055123">
    <property type="entry name" value="SpnB-like_Rossmann"/>
</dbReference>
<dbReference type="GO" id="GO:0004315">
    <property type="term" value="F:3-oxoacyl-[acyl-carrier-protein] synthase activity"/>
    <property type="evidence" value="ECO:0007669"/>
    <property type="project" value="UniProtKB-EC"/>
</dbReference>
<accession>A0ABX7THJ7</accession>
<feature type="region of interest" description="Disordered" evidence="10">
    <location>
        <begin position="1254"/>
        <end position="1275"/>
    </location>
</feature>
<comment type="pathway">
    <text evidence="2">Antibiotic biosynthesis.</text>
</comment>
<keyword evidence="6" id="KW-0045">Antibiotic biosynthesis</keyword>
<dbReference type="InterPro" id="IPR001227">
    <property type="entry name" value="Ac_transferase_dom_sf"/>
</dbReference>
<keyword evidence="8 14" id="KW-0012">Acyltransferase</keyword>
<feature type="region of interest" description="N-terminal hotdog fold" evidence="9">
    <location>
        <begin position="930"/>
        <end position="1051"/>
    </location>
</feature>
<dbReference type="InterPro" id="IPR016036">
    <property type="entry name" value="Malonyl_transacylase_ACP-bd"/>
</dbReference>
<dbReference type="Pfam" id="PF00550">
    <property type="entry name" value="PP-binding"/>
    <property type="match status" value="1"/>
</dbReference>
<evidence type="ECO:0000256" key="6">
    <source>
        <dbReference type="ARBA" id="ARBA00023194"/>
    </source>
</evidence>
<dbReference type="SUPFAM" id="SSF53901">
    <property type="entry name" value="Thiolase-like"/>
    <property type="match status" value="1"/>
</dbReference>
<dbReference type="SMART" id="SM00825">
    <property type="entry name" value="PKS_KS"/>
    <property type="match status" value="1"/>
</dbReference>
<gene>
    <name evidence="14" type="ORF">S1361_01150</name>
</gene>
<organism evidence="14 15">
    <name type="scientific">Streptomyces cyanogenus</name>
    <dbReference type="NCBI Taxonomy" id="80860"/>
    <lineage>
        <taxon>Bacteria</taxon>
        <taxon>Bacillati</taxon>
        <taxon>Actinomycetota</taxon>
        <taxon>Actinomycetes</taxon>
        <taxon>Kitasatosporales</taxon>
        <taxon>Streptomycetaceae</taxon>
        <taxon>Streptomyces</taxon>
    </lineage>
</organism>
<dbReference type="SUPFAM" id="SSF52151">
    <property type="entry name" value="FabD/lysophospholipase-like"/>
    <property type="match status" value="1"/>
</dbReference>
<keyword evidence="15" id="KW-1185">Reference proteome</keyword>
<dbReference type="EMBL" id="CP071839">
    <property type="protein sequence ID" value="QTD95927.1"/>
    <property type="molecule type" value="Genomic_DNA"/>
</dbReference>
<keyword evidence="3" id="KW-0596">Phosphopantetheine</keyword>
<dbReference type="InterPro" id="IPR015083">
    <property type="entry name" value="NorB/c/GfsB-D-like_docking"/>
</dbReference>
<dbReference type="Pfam" id="PF00698">
    <property type="entry name" value="Acyl_transf_1"/>
    <property type="match status" value="1"/>
</dbReference>
<dbReference type="Pfam" id="PF16197">
    <property type="entry name" value="KAsynt_C_assoc"/>
    <property type="match status" value="1"/>
</dbReference>
<dbReference type="InterPro" id="IPR013968">
    <property type="entry name" value="PKS_KR"/>
</dbReference>
<dbReference type="SMART" id="SM00826">
    <property type="entry name" value="PKS_DH"/>
    <property type="match status" value="1"/>
</dbReference>
<dbReference type="InterPro" id="IPR050091">
    <property type="entry name" value="PKS_NRPS_Biosynth_Enz"/>
</dbReference>
<evidence type="ECO:0000256" key="9">
    <source>
        <dbReference type="PROSITE-ProRule" id="PRU01363"/>
    </source>
</evidence>
<protein>
    <submittedName>
        <fullName evidence="14">Phenolphthiocerol synthesis polyketide synthase type I Pks15/1</fullName>
        <ecNumber evidence="14">2.3.1.41</ecNumber>
    </submittedName>
</protein>
<name>A0ABX7THJ7_STRCY</name>
<dbReference type="InterPro" id="IPR049552">
    <property type="entry name" value="PKS_DH_N"/>
</dbReference>
<dbReference type="InterPro" id="IPR042104">
    <property type="entry name" value="PKS_dehydratase_sf"/>
</dbReference>
<dbReference type="Pfam" id="PF22953">
    <property type="entry name" value="SpnB_Rossmann"/>
    <property type="match status" value="1"/>
</dbReference>
<dbReference type="PROSITE" id="PS00012">
    <property type="entry name" value="PHOSPHOPANTETHEINE"/>
    <property type="match status" value="1"/>
</dbReference>
<evidence type="ECO:0000313" key="15">
    <source>
        <dbReference type="Proteomes" id="UP000663908"/>
    </source>
</evidence>
<dbReference type="InterPro" id="IPR009081">
    <property type="entry name" value="PP-bd_ACP"/>
</dbReference>
<dbReference type="SMART" id="SM00822">
    <property type="entry name" value="PKS_KR"/>
    <property type="match status" value="1"/>
</dbReference>